<dbReference type="VEuPathDB" id="FungiDB:RhiirA1_462237"/>
<protein>
    <submittedName>
        <fullName evidence="1">Uncharacterized protein</fullName>
    </submittedName>
</protein>
<reference evidence="1 2" key="2">
    <citation type="submission" date="2017-10" db="EMBL/GenBank/DDBJ databases">
        <title>Extensive intraspecific genome diversity in a model arbuscular mycorrhizal fungus.</title>
        <authorList>
            <person name="Chen E.C.H."/>
            <person name="Morin E."/>
            <person name="Baudet D."/>
            <person name="Noel J."/>
            <person name="Ndikumana S."/>
            <person name="Charron P."/>
            <person name="St-Onge C."/>
            <person name="Giorgi J."/>
            <person name="Grigoriev I.V."/>
            <person name="Roux C."/>
            <person name="Martin F.M."/>
            <person name="Corradi N."/>
        </authorList>
    </citation>
    <scope>NUCLEOTIDE SEQUENCE [LARGE SCALE GENOMIC DNA]</scope>
    <source>
        <strain evidence="1 2">C2</strain>
    </source>
</reference>
<evidence type="ECO:0000313" key="2">
    <source>
        <dbReference type="Proteomes" id="UP000233469"/>
    </source>
</evidence>
<dbReference type="VEuPathDB" id="FungiDB:RhiirFUN_010636"/>
<proteinExistence type="predicted"/>
<dbReference type="VEuPathDB" id="FungiDB:RhiirA1_469272"/>
<gene>
    <name evidence="1" type="ORF">RhiirC2_797525</name>
</gene>
<dbReference type="Proteomes" id="UP000233469">
    <property type="component" value="Unassembled WGS sequence"/>
</dbReference>
<organism evidence="1 2">
    <name type="scientific">Rhizophagus irregularis</name>
    <dbReference type="NCBI Taxonomy" id="588596"/>
    <lineage>
        <taxon>Eukaryota</taxon>
        <taxon>Fungi</taxon>
        <taxon>Fungi incertae sedis</taxon>
        <taxon>Mucoromycota</taxon>
        <taxon>Glomeromycotina</taxon>
        <taxon>Glomeromycetes</taxon>
        <taxon>Glomerales</taxon>
        <taxon>Glomeraceae</taxon>
        <taxon>Rhizophagus</taxon>
    </lineage>
</organism>
<dbReference type="VEuPathDB" id="FungiDB:FUN_000118"/>
<dbReference type="EMBL" id="LLXL01004144">
    <property type="protein sequence ID" value="PKK57731.1"/>
    <property type="molecule type" value="Genomic_DNA"/>
</dbReference>
<accession>A0A2N1M7X6</accession>
<sequence>MLTEKQATAIWNMVIIPKLEYQLQGCLLTENECKNLMSPIMKLCKHKGYLPSSLPNYIMFDKDLMGVKNIYDLQLEFLSKNLLYFANHKGLLGQLFNIHLKNIQYRYWTSSCIGDQSDYINMGRNHYIADALKLLKNANLTICDHELINNNHHIKKGGLIRLEDLFSKIQYKRWRGTLKNRKIMFLEQCLEVSGRKILKWTHLCKKLNMSTKGVQPQWYKELIKVVTDNDGSRNLRNRYFNMNKDWSYKNNLSIYDEEAIIDKNELITWNENNEVIIGKYKKKSTSKKFKKLGIHWIIRNHNMLEDSPELIKCKGCNLNVKKTSSSNECLIYLKTVATRVINYRTLNMNAIEKMIKPYETLEELKLKNDTLIMLNDILDEKEHTINNNIDLVDRYIDADTKDTLLIKDFIEKLSIYKNLNVILKVDIKKESFEWENKKKLLSSYRLKLEITSSDIMNNEIKDLKFEINIKEIDVTKAQIHGIIILLIIIASSTSISIEIKKSLIWILENFQGEDSDRKKINSKYFLDLNVVMNLIESKNLLIKWKELPKKLVSNVTEQNELYNRTDNRNDEYLKISLTNLDYNLFVLRWKKNIIHGDFRNHVKVHNQLKYKSDILMSHYLEDVFYQNELQEIDWKRTFNFLKKGTSFKTFYTSNEDNSLRSYKIKNFLKILPTYNLLYERNSAHVIIDLCPRCEKEPETWEHIWICENNNMTEYDIFIKSLIEIEEEYKNGDNENLDKFKALRILNTELASFMQEKSKVLILGSLTKVREITRGLFNNKKLLWLKRCSEVEVIEKLKGVSKLQKKRKRDLPIMIKSSSNADNVIDSDKDIKNNKKLKKNDEKLDNIKKEIVKDSLVNSTIIINRHYSNVWGYVHRPNLI</sequence>
<name>A0A2N1M7X6_9GLOM</name>
<reference evidence="1 2" key="1">
    <citation type="submission" date="2016-04" db="EMBL/GenBank/DDBJ databases">
        <title>Genome analyses suggest a sexual origin of heterokaryosis in a supposedly ancient asexual fungus.</title>
        <authorList>
            <person name="Ropars J."/>
            <person name="Sedzielewska K."/>
            <person name="Noel J."/>
            <person name="Charron P."/>
            <person name="Farinelli L."/>
            <person name="Marton T."/>
            <person name="Kruger M."/>
            <person name="Pelin A."/>
            <person name="Brachmann A."/>
            <person name="Corradi N."/>
        </authorList>
    </citation>
    <scope>NUCLEOTIDE SEQUENCE [LARGE SCALE GENOMIC DNA]</scope>
    <source>
        <strain evidence="1 2">C2</strain>
    </source>
</reference>
<evidence type="ECO:0000313" key="1">
    <source>
        <dbReference type="EMBL" id="PKK57731.1"/>
    </source>
</evidence>
<comment type="caution">
    <text evidence="1">The sequence shown here is derived from an EMBL/GenBank/DDBJ whole genome shotgun (WGS) entry which is preliminary data.</text>
</comment>
<dbReference type="AlphaFoldDB" id="A0A2N1M7X6"/>